<evidence type="ECO:0000313" key="5">
    <source>
        <dbReference type="Proteomes" id="UP001497497"/>
    </source>
</evidence>
<dbReference type="SMART" id="SM00225">
    <property type="entry name" value="BTB"/>
    <property type="match status" value="1"/>
</dbReference>
<dbReference type="InterPro" id="IPR000210">
    <property type="entry name" value="BTB/POZ_dom"/>
</dbReference>
<keyword evidence="5" id="KW-1185">Reference proteome</keyword>
<dbReference type="Gene3D" id="1.25.40.420">
    <property type="match status" value="1"/>
</dbReference>
<comment type="caution">
    <text evidence="4">The sequence shown here is derived from an EMBL/GenBank/DDBJ whole genome shotgun (WGS) entry which is preliminary data.</text>
</comment>
<dbReference type="InterPro" id="IPR011705">
    <property type="entry name" value="BACK"/>
</dbReference>
<keyword evidence="1" id="KW-0880">Kelch repeat</keyword>
<dbReference type="PANTHER" id="PTHR24412">
    <property type="entry name" value="KELCH PROTEIN"/>
    <property type="match status" value="1"/>
</dbReference>
<dbReference type="CDD" id="cd18186">
    <property type="entry name" value="BTB_POZ_ZBTB_KLHL-like"/>
    <property type="match status" value="1"/>
</dbReference>
<dbReference type="EMBL" id="CAXITT010000131">
    <property type="protein sequence ID" value="CAL1533008.1"/>
    <property type="molecule type" value="Genomic_DNA"/>
</dbReference>
<dbReference type="InterPro" id="IPR011043">
    <property type="entry name" value="Gal_Oxase/kelch_b-propeller"/>
</dbReference>
<name>A0AAV2HLB2_LYMST</name>
<proteinExistence type="predicted"/>
<feature type="domain" description="BTB" evidence="3">
    <location>
        <begin position="38"/>
        <end position="105"/>
    </location>
</feature>
<evidence type="ECO:0000256" key="2">
    <source>
        <dbReference type="ARBA" id="ARBA00022737"/>
    </source>
</evidence>
<reference evidence="4 5" key="1">
    <citation type="submission" date="2024-04" db="EMBL/GenBank/DDBJ databases">
        <authorList>
            <consortium name="Genoscope - CEA"/>
            <person name="William W."/>
        </authorList>
    </citation>
    <scope>NUCLEOTIDE SEQUENCE [LARGE SCALE GENOMIC DNA]</scope>
</reference>
<gene>
    <name evidence="4" type="ORF">GSLYS_00007026001</name>
</gene>
<evidence type="ECO:0000259" key="3">
    <source>
        <dbReference type="PROSITE" id="PS50097"/>
    </source>
</evidence>
<evidence type="ECO:0000313" key="4">
    <source>
        <dbReference type="EMBL" id="CAL1533008.1"/>
    </source>
</evidence>
<organism evidence="4 5">
    <name type="scientific">Lymnaea stagnalis</name>
    <name type="common">Great pond snail</name>
    <name type="synonym">Helix stagnalis</name>
    <dbReference type="NCBI Taxonomy" id="6523"/>
    <lineage>
        <taxon>Eukaryota</taxon>
        <taxon>Metazoa</taxon>
        <taxon>Spiralia</taxon>
        <taxon>Lophotrochozoa</taxon>
        <taxon>Mollusca</taxon>
        <taxon>Gastropoda</taxon>
        <taxon>Heterobranchia</taxon>
        <taxon>Euthyneura</taxon>
        <taxon>Panpulmonata</taxon>
        <taxon>Hygrophila</taxon>
        <taxon>Lymnaeoidea</taxon>
        <taxon>Lymnaeidae</taxon>
        <taxon>Lymnaea</taxon>
    </lineage>
</organism>
<sequence>MEFTSSIESASPKTGMSETVACAIIEGISSVREDEELQDFVVEVEGKEFKCHRLILSACSGFFRGLLRSGMKESKEQRTKLEGFSEEIFKAILDSLYTGNGNLTQNNMLSVWIAVDHLQIPFLCKLCTDFIEANISVENVLPVWQVAKQMQSLIVVETCETFVKRNTSIENCEQIYVTARLLGCDSVVSHVREFVKANYDAVTKSDVLYCLTENDLLEVIESQDLIVSSEDVVVESILTWVKVRNYQVKNEREDVFKKRRSQHSGFYSKEIHTIGLDTIGSDQNDVQKNFRVSNKAFRKEALHDMVKSVLDSIIKSTSPASEVDSETLRLKNPARLLSATRLCLVTSGCLKTLSRDPLIRSNKESTQLVMDAALYQSIGGRHGQWPNAAIHRHYSDFVNVGVMAHRSGKFLALSSCDAKFKLKKMPISPFMNSCISVHLISYLTDLYAVKEYCGNSVLYVFAKDLWREVTTIHGTGWLGVAHEEYMYLFNSSNQKVKRIDPKQLNTCLEDVTCFPGTTAVVNACSLDVSVLAFCSEMINGLEETAVYSLDTRSQTWTRLDNMNGPAEHVVVFKQGAVIYLLQQNGNLWEIQRNEGKAVIIKFVEVLWDFRYKLYGAIALHDKLYIFGGDKAAKPSHKQWPTSSKSFSGIKIAGSLLKWSNIVPAVLHKSILTPVSSMAAST</sequence>
<dbReference type="PROSITE" id="PS50097">
    <property type="entry name" value="BTB"/>
    <property type="match status" value="1"/>
</dbReference>
<accession>A0AAV2HLB2</accession>
<dbReference type="SUPFAM" id="SSF50965">
    <property type="entry name" value="Galactose oxidase, central domain"/>
    <property type="match status" value="1"/>
</dbReference>
<dbReference type="Gene3D" id="3.30.710.10">
    <property type="entry name" value="Potassium Channel Kv1.1, Chain A"/>
    <property type="match status" value="1"/>
</dbReference>
<dbReference type="SMART" id="SM00875">
    <property type="entry name" value="BACK"/>
    <property type="match status" value="1"/>
</dbReference>
<dbReference type="AlphaFoldDB" id="A0AAV2HLB2"/>
<keyword evidence="2" id="KW-0677">Repeat</keyword>
<protein>
    <recommendedName>
        <fullName evidence="3">BTB domain-containing protein</fullName>
    </recommendedName>
</protein>
<dbReference type="Pfam" id="PF07707">
    <property type="entry name" value="BACK"/>
    <property type="match status" value="1"/>
</dbReference>
<dbReference type="PANTHER" id="PTHR24412:SF489">
    <property type="entry name" value="RING FINGER DOMAIN AND KELCH REPEAT-CONTAINING PROTEIN DDB_G0271372"/>
    <property type="match status" value="1"/>
</dbReference>
<dbReference type="Proteomes" id="UP001497497">
    <property type="component" value="Unassembled WGS sequence"/>
</dbReference>
<evidence type="ECO:0000256" key="1">
    <source>
        <dbReference type="ARBA" id="ARBA00022441"/>
    </source>
</evidence>
<dbReference type="SUPFAM" id="SSF54695">
    <property type="entry name" value="POZ domain"/>
    <property type="match status" value="1"/>
</dbReference>
<dbReference type="InterPro" id="IPR011333">
    <property type="entry name" value="SKP1/BTB/POZ_sf"/>
</dbReference>
<dbReference type="Pfam" id="PF00651">
    <property type="entry name" value="BTB"/>
    <property type="match status" value="1"/>
</dbReference>